<dbReference type="RefSeq" id="XP_041559873.1">
    <property type="nucleotide sequence ID" value="XM_041693999.1"/>
</dbReference>
<dbReference type="KEGG" id="apuu:APUU_60728S"/>
<proteinExistence type="predicted"/>
<dbReference type="Proteomes" id="UP000654913">
    <property type="component" value="Chromosome 6"/>
</dbReference>
<dbReference type="InterPro" id="IPR016181">
    <property type="entry name" value="Acyl_CoA_acyltransferase"/>
</dbReference>
<keyword evidence="1" id="KW-0808">Transferase</keyword>
<evidence type="ECO:0000313" key="4">
    <source>
        <dbReference type="Proteomes" id="UP000654913"/>
    </source>
</evidence>
<dbReference type="PANTHER" id="PTHR13947">
    <property type="entry name" value="GNAT FAMILY N-ACETYLTRANSFERASE"/>
    <property type="match status" value="1"/>
</dbReference>
<evidence type="ECO:0000256" key="1">
    <source>
        <dbReference type="ARBA" id="ARBA00022679"/>
    </source>
</evidence>
<keyword evidence="4" id="KW-1185">Reference proteome</keyword>
<name>A0A7R7XUE2_9EURO</name>
<dbReference type="SUPFAM" id="SSF55729">
    <property type="entry name" value="Acyl-CoA N-acyltransferases (Nat)"/>
    <property type="match status" value="1"/>
</dbReference>
<reference evidence="3" key="1">
    <citation type="submission" date="2021-01" db="EMBL/GenBank/DDBJ databases">
        <authorList>
            <consortium name="Aspergillus puulaauensis MK2 genome sequencing consortium"/>
            <person name="Kazuki M."/>
            <person name="Futagami T."/>
        </authorList>
    </citation>
    <scope>NUCLEOTIDE SEQUENCE</scope>
    <source>
        <strain evidence="3">MK2</strain>
    </source>
</reference>
<sequence>MATPYTLRRASTPSDMAQIVQRHGDLYSKEHNFNKDLAESVAEEITTGFVSTHDPRSERCWIAERNGEFVGCVMLVKDSTSGSSSDCNCAKLRLLIVDPSARGLGLGQDLVQQCTRFAREAGYQCIRLWTSSVLTAARRLYKKEGYRLVREEEDQTFGVKLTAEFWELAL</sequence>
<dbReference type="InterPro" id="IPR000182">
    <property type="entry name" value="GNAT_dom"/>
</dbReference>
<accession>A0A7R7XUE2</accession>
<gene>
    <name evidence="3" type="ORF">APUU_60728S</name>
</gene>
<dbReference type="InterPro" id="IPR050769">
    <property type="entry name" value="NAT_camello-type"/>
</dbReference>
<dbReference type="PROSITE" id="PS51186">
    <property type="entry name" value="GNAT"/>
    <property type="match status" value="1"/>
</dbReference>
<dbReference type="OrthoDB" id="41532at2759"/>
<dbReference type="GO" id="GO:0008080">
    <property type="term" value="F:N-acetyltransferase activity"/>
    <property type="evidence" value="ECO:0007669"/>
    <property type="project" value="InterPro"/>
</dbReference>
<dbReference type="EMBL" id="AP024448">
    <property type="protein sequence ID" value="BCS27679.1"/>
    <property type="molecule type" value="Genomic_DNA"/>
</dbReference>
<evidence type="ECO:0000259" key="2">
    <source>
        <dbReference type="PROSITE" id="PS51186"/>
    </source>
</evidence>
<dbReference type="PANTHER" id="PTHR13947:SF37">
    <property type="entry name" value="LD18367P"/>
    <property type="match status" value="1"/>
</dbReference>
<reference evidence="3" key="2">
    <citation type="submission" date="2021-02" db="EMBL/GenBank/DDBJ databases">
        <title>Aspergillus puulaauensis MK2 genome sequence.</title>
        <authorList>
            <person name="Futagami T."/>
            <person name="Mori K."/>
            <person name="Kadooka C."/>
            <person name="Tanaka T."/>
        </authorList>
    </citation>
    <scope>NUCLEOTIDE SEQUENCE</scope>
    <source>
        <strain evidence="3">MK2</strain>
    </source>
</reference>
<dbReference type="AlphaFoldDB" id="A0A7R7XUE2"/>
<protein>
    <recommendedName>
        <fullName evidence="2">N-acetyltransferase domain-containing protein</fullName>
    </recommendedName>
</protein>
<dbReference type="Pfam" id="PF00583">
    <property type="entry name" value="Acetyltransf_1"/>
    <property type="match status" value="1"/>
</dbReference>
<evidence type="ECO:0000313" key="3">
    <source>
        <dbReference type="EMBL" id="BCS27679.1"/>
    </source>
</evidence>
<feature type="domain" description="N-acetyltransferase" evidence="2">
    <location>
        <begin position="5"/>
        <end position="170"/>
    </location>
</feature>
<organism evidence="3 4">
    <name type="scientific">Aspergillus puulaauensis</name>
    <dbReference type="NCBI Taxonomy" id="1220207"/>
    <lineage>
        <taxon>Eukaryota</taxon>
        <taxon>Fungi</taxon>
        <taxon>Dikarya</taxon>
        <taxon>Ascomycota</taxon>
        <taxon>Pezizomycotina</taxon>
        <taxon>Eurotiomycetes</taxon>
        <taxon>Eurotiomycetidae</taxon>
        <taxon>Eurotiales</taxon>
        <taxon>Aspergillaceae</taxon>
        <taxon>Aspergillus</taxon>
    </lineage>
</organism>
<dbReference type="Gene3D" id="3.40.630.30">
    <property type="match status" value="1"/>
</dbReference>
<dbReference type="GeneID" id="64977685"/>
<dbReference type="CDD" id="cd04301">
    <property type="entry name" value="NAT_SF"/>
    <property type="match status" value="1"/>
</dbReference>